<evidence type="ECO:0000256" key="7">
    <source>
        <dbReference type="ARBA" id="ARBA00023136"/>
    </source>
</evidence>
<dbReference type="InterPro" id="IPR000522">
    <property type="entry name" value="ABC_transptr_permease_BtuC"/>
</dbReference>
<dbReference type="InterPro" id="IPR037294">
    <property type="entry name" value="ABC_BtuC-like"/>
</dbReference>
<keyword evidence="5 8" id="KW-0812">Transmembrane</keyword>
<evidence type="ECO:0000256" key="8">
    <source>
        <dbReference type="SAM" id="Phobius"/>
    </source>
</evidence>
<sequence length="162" mass="17106">MALLQPMGRLKGSGPEVLILCGIALNFTAGAFLSLLQFVASADALQQLAFWTMGSVAGASWPSVTVLAVVLAVIAPFSLKAACQLTALRLGKEQARSCGVDVARLRRWSLLRISLLAASAVPTVGVIDVVTPDMLAKVYGVKARVERCSRGRLVVLIDDETV</sequence>
<organism evidence="9 10">
    <name type="scientific">Paracoccus niistensis</name>
    <dbReference type="NCBI Taxonomy" id="632935"/>
    <lineage>
        <taxon>Bacteria</taxon>
        <taxon>Pseudomonadati</taxon>
        <taxon>Pseudomonadota</taxon>
        <taxon>Alphaproteobacteria</taxon>
        <taxon>Rhodobacterales</taxon>
        <taxon>Paracoccaceae</taxon>
        <taxon>Paracoccus</taxon>
    </lineage>
</organism>
<keyword evidence="10" id="KW-1185">Reference proteome</keyword>
<keyword evidence="6 8" id="KW-1133">Transmembrane helix</keyword>
<dbReference type="Gene3D" id="1.10.3470.10">
    <property type="entry name" value="ABC transporter involved in vitamin B12 uptake, BtuC"/>
    <property type="match status" value="1"/>
</dbReference>
<evidence type="ECO:0000313" key="10">
    <source>
        <dbReference type="Proteomes" id="UP001589799"/>
    </source>
</evidence>
<keyword evidence="3" id="KW-0813">Transport</keyword>
<dbReference type="Proteomes" id="UP001589799">
    <property type="component" value="Unassembled WGS sequence"/>
</dbReference>
<evidence type="ECO:0000256" key="2">
    <source>
        <dbReference type="ARBA" id="ARBA00007935"/>
    </source>
</evidence>
<dbReference type="PANTHER" id="PTHR30472:SF25">
    <property type="entry name" value="ABC TRANSPORTER PERMEASE PROTEIN MJ0876-RELATED"/>
    <property type="match status" value="1"/>
</dbReference>
<dbReference type="RefSeq" id="WP_377699215.1">
    <property type="nucleotide sequence ID" value="NZ_JBHLWE010000038.1"/>
</dbReference>
<accession>A0ABV6I7Y6</accession>
<evidence type="ECO:0000256" key="1">
    <source>
        <dbReference type="ARBA" id="ARBA00004651"/>
    </source>
</evidence>
<dbReference type="SUPFAM" id="SSF81345">
    <property type="entry name" value="ABC transporter involved in vitamin B12 uptake, BtuC"/>
    <property type="match status" value="1"/>
</dbReference>
<evidence type="ECO:0000256" key="4">
    <source>
        <dbReference type="ARBA" id="ARBA00022475"/>
    </source>
</evidence>
<comment type="similarity">
    <text evidence="2">Belongs to the binding-protein-dependent transport system permease family. FecCD subfamily.</text>
</comment>
<feature type="transmembrane region" description="Helical" evidence="8">
    <location>
        <begin position="59"/>
        <end position="79"/>
    </location>
</feature>
<dbReference type="PANTHER" id="PTHR30472">
    <property type="entry name" value="FERRIC ENTEROBACTIN TRANSPORT SYSTEM PERMEASE PROTEIN"/>
    <property type="match status" value="1"/>
</dbReference>
<evidence type="ECO:0000256" key="6">
    <source>
        <dbReference type="ARBA" id="ARBA00022989"/>
    </source>
</evidence>
<dbReference type="Pfam" id="PF01032">
    <property type="entry name" value="FecCD"/>
    <property type="match status" value="1"/>
</dbReference>
<gene>
    <name evidence="9" type="ORF">ACFFII_12545</name>
</gene>
<keyword evidence="4" id="KW-1003">Cell membrane</keyword>
<protein>
    <submittedName>
        <fullName evidence="9">Iron chelate uptake ABC transporter family permease subunit</fullName>
    </submittedName>
</protein>
<comment type="caution">
    <text evidence="9">The sequence shown here is derived from an EMBL/GenBank/DDBJ whole genome shotgun (WGS) entry which is preliminary data.</text>
</comment>
<dbReference type="EMBL" id="JBHLWE010000038">
    <property type="protein sequence ID" value="MFC0341590.1"/>
    <property type="molecule type" value="Genomic_DNA"/>
</dbReference>
<comment type="subcellular location">
    <subcellularLocation>
        <location evidence="1">Cell membrane</location>
        <topology evidence="1">Multi-pass membrane protein</topology>
    </subcellularLocation>
</comment>
<keyword evidence="7 8" id="KW-0472">Membrane</keyword>
<evidence type="ECO:0000313" key="9">
    <source>
        <dbReference type="EMBL" id="MFC0341590.1"/>
    </source>
</evidence>
<reference evidence="9 10" key="1">
    <citation type="submission" date="2024-09" db="EMBL/GenBank/DDBJ databases">
        <authorList>
            <person name="Sun Q."/>
            <person name="Mori K."/>
        </authorList>
    </citation>
    <scope>NUCLEOTIDE SEQUENCE [LARGE SCALE GENOMIC DNA]</scope>
    <source>
        <strain evidence="9 10">KCTC 22789</strain>
    </source>
</reference>
<evidence type="ECO:0000256" key="3">
    <source>
        <dbReference type="ARBA" id="ARBA00022448"/>
    </source>
</evidence>
<name>A0ABV6I7Y6_9RHOB</name>
<proteinExistence type="inferred from homology"/>
<feature type="transmembrane region" description="Helical" evidence="8">
    <location>
        <begin position="17"/>
        <end position="39"/>
    </location>
</feature>
<evidence type="ECO:0000256" key="5">
    <source>
        <dbReference type="ARBA" id="ARBA00022692"/>
    </source>
</evidence>